<dbReference type="EMBL" id="CAJNNV010027618">
    <property type="protein sequence ID" value="CAE8620966.1"/>
    <property type="molecule type" value="Genomic_DNA"/>
</dbReference>
<feature type="non-terminal residue" evidence="1">
    <location>
        <position position="1"/>
    </location>
</feature>
<dbReference type="AlphaFoldDB" id="A0A813G7A4"/>
<evidence type="ECO:0000313" key="2">
    <source>
        <dbReference type="Proteomes" id="UP000654075"/>
    </source>
</evidence>
<protein>
    <submittedName>
        <fullName evidence="1">Uncharacterized protein</fullName>
    </submittedName>
</protein>
<gene>
    <name evidence="1" type="ORF">PGLA1383_LOCUS38490</name>
</gene>
<reference evidence="1" key="1">
    <citation type="submission" date="2021-02" db="EMBL/GenBank/DDBJ databases">
        <authorList>
            <person name="Dougan E. K."/>
            <person name="Rhodes N."/>
            <person name="Thang M."/>
            <person name="Chan C."/>
        </authorList>
    </citation>
    <scope>NUCLEOTIDE SEQUENCE</scope>
</reference>
<name>A0A813G7A4_POLGL</name>
<dbReference type="Proteomes" id="UP000654075">
    <property type="component" value="Unassembled WGS sequence"/>
</dbReference>
<organism evidence="1 2">
    <name type="scientific">Polarella glacialis</name>
    <name type="common">Dinoflagellate</name>
    <dbReference type="NCBI Taxonomy" id="89957"/>
    <lineage>
        <taxon>Eukaryota</taxon>
        <taxon>Sar</taxon>
        <taxon>Alveolata</taxon>
        <taxon>Dinophyceae</taxon>
        <taxon>Suessiales</taxon>
        <taxon>Suessiaceae</taxon>
        <taxon>Polarella</taxon>
    </lineage>
</organism>
<proteinExistence type="predicted"/>
<keyword evidence="2" id="KW-1185">Reference proteome</keyword>
<feature type="non-terminal residue" evidence="1">
    <location>
        <position position="115"/>
    </location>
</feature>
<comment type="caution">
    <text evidence="1">The sequence shown here is derived from an EMBL/GenBank/DDBJ whole genome shotgun (WGS) entry which is preliminary data.</text>
</comment>
<accession>A0A813G7A4</accession>
<evidence type="ECO:0000313" key="1">
    <source>
        <dbReference type="EMBL" id="CAE8620966.1"/>
    </source>
</evidence>
<sequence length="115" mass="13074">VPGRQIFGHVELGELSSKELSACLAECWPPEQTRPVRGLAWALRPYFIDWLQRRQRLRLFSQLVVQLPDALLRRVSGTVGAESPTLQALLLDLTERDLLVATLLSTPPQQRSRLY</sequence>